<dbReference type="OrthoDB" id="320480at2759"/>
<dbReference type="GO" id="GO:0004869">
    <property type="term" value="F:cysteine-type endopeptidase inhibitor activity"/>
    <property type="evidence" value="ECO:0007669"/>
    <property type="project" value="UniProtKB-KW"/>
</dbReference>
<feature type="signal peptide" evidence="3">
    <location>
        <begin position="1"/>
        <end position="17"/>
    </location>
</feature>
<proteinExistence type="predicted"/>
<keyword evidence="5" id="KW-1185">Reference proteome</keyword>
<dbReference type="Proteomes" id="UP000187209">
    <property type="component" value="Unassembled WGS sequence"/>
</dbReference>
<keyword evidence="1" id="KW-0646">Protease inhibitor</keyword>
<sequence>MALIFWIIFGILGMAKASIPDLDIDTIVFIEPSSSAFMEISCNPSSGYLWYVLPPNSAKISVRDVYGVYTPPPEQTTGKSGHQTFEILCNYLCSDGDKESLILYKSRTWDMSPSETKNITIIVTTGPHIQNEEP</sequence>
<name>A0A1R2BN40_9CILI</name>
<evidence type="ECO:0008006" key="6">
    <source>
        <dbReference type="Google" id="ProtNLM"/>
    </source>
</evidence>
<comment type="caution">
    <text evidence="4">The sequence shown here is derived from an EMBL/GenBank/DDBJ whole genome shotgun (WGS) entry which is preliminary data.</text>
</comment>
<keyword evidence="2" id="KW-0789">Thiol protease inhibitor</keyword>
<dbReference type="Gene3D" id="2.60.40.2020">
    <property type="match status" value="1"/>
</dbReference>
<reference evidence="4 5" key="1">
    <citation type="submission" date="2016-11" db="EMBL/GenBank/DDBJ databases">
        <title>The macronuclear genome of Stentor coeruleus: a giant cell with tiny introns.</title>
        <authorList>
            <person name="Slabodnick M."/>
            <person name="Ruby J.G."/>
            <person name="Reiff S.B."/>
            <person name="Swart E.C."/>
            <person name="Gosai S."/>
            <person name="Prabakaran S."/>
            <person name="Witkowska E."/>
            <person name="Larue G.E."/>
            <person name="Fisher S."/>
            <person name="Freeman R.M."/>
            <person name="Gunawardena J."/>
            <person name="Chu W."/>
            <person name="Stover N.A."/>
            <person name="Gregory B.D."/>
            <person name="Nowacki M."/>
            <person name="Derisi J."/>
            <person name="Roy S.W."/>
            <person name="Marshall W.F."/>
            <person name="Sood P."/>
        </authorList>
    </citation>
    <scope>NUCLEOTIDE SEQUENCE [LARGE SCALE GENOMIC DNA]</scope>
    <source>
        <strain evidence="4">WM001</strain>
    </source>
</reference>
<dbReference type="EMBL" id="MPUH01000534">
    <property type="protein sequence ID" value="OMJ78197.1"/>
    <property type="molecule type" value="Genomic_DNA"/>
</dbReference>
<evidence type="ECO:0000256" key="2">
    <source>
        <dbReference type="ARBA" id="ARBA00022704"/>
    </source>
</evidence>
<dbReference type="InterPro" id="IPR036331">
    <property type="entry name" value="Chagasin-like_sf"/>
</dbReference>
<evidence type="ECO:0000313" key="4">
    <source>
        <dbReference type="EMBL" id="OMJ78197.1"/>
    </source>
</evidence>
<keyword evidence="3" id="KW-0732">Signal</keyword>
<evidence type="ECO:0000256" key="1">
    <source>
        <dbReference type="ARBA" id="ARBA00022690"/>
    </source>
</evidence>
<feature type="chain" id="PRO_5012525997" description="Proteinase inhibitor I42 chagasin domain-containing protein" evidence="3">
    <location>
        <begin position="18"/>
        <end position="134"/>
    </location>
</feature>
<organism evidence="4 5">
    <name type="scientific">Stentor coeruleus</name>
    <dbReference type="NCBI Taxonomy" id="5963"/>
    <lineage>
        <taxon>Eukaryota</taxon>
        <taxon>Sar</taxon>
        <taxon>Alveolata</taxon>
        <taxon>Ciliophora</taxon>
        <taxon>Postciliodesmatophora</taxon>
        <taxon>Heterotrichea</taxon>
        <taxon>Heterotrichida</taxon>
        <taxon>Stentoridae</taxon>
        <taxon>Stentor</taxon>
    </lineage>
</organism>
<evidence type="ECO:0000256" key="3">
    <source>
        <dbReference type="SAM" id="SignalP"/>
    </source>
</evidence>
<gene>
    <name evidence="4" type="ORF">SteCoe_22043</name>
</gene>
<protein>
    <recommendedName>
        <fullName evidence="6">Proteinase inhibitor I42 chagasin domain-containing protein</fullName>
    </recommendedName>
</protein>
<accession>A0A1R2BN40</accession>
<dbReference type="AlphaFoldDB" id="A0A1R2BN40"/>
<dbReference type="SUPFAM" id="SSF141066">
    <property type="entry name" value="ICP-like"/>
    <property type="match status" value="1"/>
</dbReference>
<evidence type="ECO:0000313" key="5">
    <source>
        <dbReference type="Proteomes" id="UP000187209"/>
    </source>
</evidence>